<protein>
    <submittedName>
        <fullName evidence="1">ADP-ribosyl-[dinitrogen reductase] glycohydrolase</fullName>
        <ecNumber evidence="1">3.2.2.24</ecNumber>
    </submittedName>
</protein>
<dbReference type="InterPro" id="IPR013479">
    <property type="entry name" value="ADP-ribosyl_diN_reduct_hydro"/>
</dbReference>
<comment type="caution">
    <text evidence="1">The sequence shown here is derived from an EMBL/GenBank/DDBJ whole genome shotgun (WGS) entry which is preliminary data.</text>
</comment>
<proteinExistence type="predicted"/>
<dbReference type="InterPro" id="IPR050792">
    <property type="entry name" value="ADP-ribosylglycohydrolase"/>
</dbReference>
<accession>A0A1J5QN75</accession>
<gene>
    <name evidence="1" type="primary">draG_6</name>
    <name evidence="1" type="ORF">GALL_393460</name>
</gene>
<dbReference type="PANTHER" id="PTHR16222">
    <property type="entry name" value="ADP-RIBOSYLGLYCOHYDROLASE"/>
    <property type="match status" value="1"/>
</dbReference>
<keyword evidence="1" id="KW-0326">Glycosidase</keyword>
<dbReference type="InterPro" id="IPR005502">
    <property type="entry name" value="Ribosyl_crysJ1"/>
</dbReference>
<dbReference type="EC" id="3.2.2.24" evidence="1"/>
<dbReference type="PANTHER" id="PTHR16222:SF12">
    <property type="entry name" value="ADP-RIBOSYLGLYCOHYDROLASE-RELATED"/>
    <property type="match status" value="1"/>
</dbReference>
<keyword evidence="1" id="KW-0378">Hydrolase</keyword>
<dbReference type="NCBIfam" id="TIGR02662">
    <property type="entry name" value="dinitro_DRAG"/>
    <property type="match status" value="1"/>
</dbReference>
<evidence type="ECO:0000313" key="1">
    <source>
        <dbReference type="EMBL" id="OIQ78939.1"/>
    </source>
</evidence>
<dbReference type="InterPro" id="IPR036705">
    <property type="entry name" value="Ribosyl_crysJ1_sf"/>
</dbReference>
<organism evidence="1">
    <name type="scientific">mine drainage metagenome</name>
    <dbReference type="NCBI Taxonomy" id="410659"/>
    <lineage>
        <taxon>unclassified sequences</taxon>
        <taxon>metagenomes</taxon>
        <taxon>ecological metagenomes</taxon>
    </lineage>
</organism>
<dbReference type="AlphaFoldDB" id="A0A1J5QN75"/>
<dbReference type="SUPFAM" id="SSF101478">
    <property type="entry name" value="ADP-ribosylglycohydrolase"/>
    <property type="match status" value="1"/>
</dbReference>
<reference evidence="1" key="1">
    <citation type="submission" date="2016-10" db="EMBL/GenBank/DDBJ databases">
        <title>Sequence of Gallionella enrichment culture.</title>
        <authorList>
            <person name="Poehlein A."/>
            <person name="Muehling M."/>
            <person name="Daniel R."/>
        </authorList>
    </citation>
    <scope>NUCLEOTIDE SEQUENCE</scope>
</reference>
<dbReference type="Gene3D" id="1.10.4080.10">
    <property type="entry name" value="ADP-ribosylation/Crystallin J1"/>
    <property type="match status" value="1"/>
</dbReference>
<dbReference type="GO" id="GO:0047407">
    <property type="term" value="F:ADP-ribosyl-[dinitrogen reductase] hydrolase activity"/>
    <property type="evidence" value="ECO:0007669"/>
    <property type="project" value="UniProtKB-EC"/>
</dbReference>
<dbReference type="Pfam" id="PF03747">
    <property type="entry name" value="ADP_ribosyl_GH"/>
    <property type="match status" value="1"/>
</dbReference>
<dbReference type="EMBL" id="MLJW01001305">
    <property type="protein sequence ID" value="OIQ78939.1"/>
    <property type="molecule type" value="Genomic_DNA"/>
</dbReference>
<name>A0A1J5QN75_9ZZZZ</name>
<sequence>MPERLYSRALGAYLGLAVGDALGAPVEFLTRREIAQRGIHREMTGGGWLKLRPGQTTDDTEMSLCLGRAWIQADGWDARLAAEQFAAWLKHYPIDVGNTCRRGIRRYMLDGTLQAPPSDGDGGNGAAMRILPVALATFGDDAAFRHAALAQAHLTHHHPLSDAATLTLGRMMHCLMSGQGVVACRKLANALVEAHPQFRFRPYPGRASGYIVDTMQTVLHHFFHTDSFEDCVVETANCGEDADTTGAIVGMLAGALYGVEAIPVRWLAALDPAVREEIEHQTHVLLKGKLP</sequence>